<name>A0A890UQY3_9CAUD</name>
<gene>
    <name evidence="1" type="primary">26</name>
    <name evidence="1" type="ORF">SEA_CROSS_26</name>
</gene>
<evidence type="ECO:0000313" key="2">
    <source>
        <dbReference type="Proteomes" id="UP000636448"/>
    </source>
</evidence>
<protein>
    <submittedName>
        <fullName evidence="1">Uncharacterized protein</fullName>
    </submittedName>
</protein>
<proteinExistence type="predicted"/>
<dbReference type="EMBL" id="MW507136">
    <property type="protein sequence ID" value="QRI46023.1"/>
    <property type="molecule type" value="Genomic_DNA"/>
</dbReference>
<dbReference type="Proteomes" id="UP000636448">
    <property type="component" value="Segment"/>
</dbReference>
<reference evidence="1" key="1">
    <citation type="submission" date="2021-01" db="EMBL/GenBank/DDBJ databases">
        <authorList>
            <person name="Cross R.J."/>
            <person name="Barba J."/>
            <person name="Blythe E.G."/>
            <person name="Coyle J.M."/>
            <person name="Eastland I.T."/>
            <person name="Kejriwal A."/>
            <person name="Njogu C.R."/>
            <person name="Richardson P.K."/>
            <person name="Maneekul J."/>
            <person name="Nayek S."/>
            <person name="Hughes L.E."/>
            <person name="Garlena R.A."/>
            <person name="Russell D.A."/>
            <person name="Pope W.H."/>
            <person name="Jacobs-Sera D."/>
            <person name="Hatfull G.F."/>
        </authorList>
    </citation>
    <scope>NUCLEOTIDE SEQUENCE</scope>
</reference>
<evidence type="ECO:0000313" key="1">
    <source>
        <dbReference type="EMBL" id="QRI46023.1"/>
    </source>
</evidence>
<organism evidence="1 2">
    <name type="scientific">Streptomyces phage Cross</name>
    <dbReference type="NCBI Taxonomy" id="2805844"/>
    <lineage>
        <taxon>Viruses</taxon>
        <taxon>Duplodnaviria</taxon>
        <taxon>Heunggongvirae</taxon>
        <taxon>Uroviricota</taxon>
        <taxon>Caudoviricetes</taxon>
        <taxon>Stanwilliamsviridae</taxon>
        <taxon>Boydwoodruffvirinae</taxon>
        <taxon>Samistivirus</taxon>
        <taxon>Samistivirus peebs</taxon>
    </lineage>
</organism>
<sequence>MANISAAREDIVAVTSVDSEIFIIVRKRAMRGRASATNVSYIGKDE</sequence>
<accession>A0A890UQY3</accession>